<sequence>MNSFVQQGHGAMKSCKLGNSNLKSHSTTNNVFHAYRNWFLYVQFGRLIVHEIILITWPLRNPNNITLRKITLNHNNLLFMLCLRNVEFPKKLKRFVRLYTQTKRTRQDRTKNQIKGVDNFIINLDFLIVGINRMIGLKCLQIGLAALRSPQISGMMYTEAKWCWLNFVNDHIIV</sequence>
<dbReference type="Proteomes" id="UP000183832">
    <property type="component" value="Unassembled WGS sequence"/>
</dbReference>
<reference evidence="1 2" key="1">
    <citation type="submission" date="2015-04" db="EMBL/GenBank/DDBJ databases">
        <authorList>
            <person name="Syromyatnikov M.Y."/>
            <person name="Popov V.N."/>
        </authorList>
    </citation>
    <scope>NUCLEOTIDE SEQUENCE [LARGE SCALE GENOMIC DNA]</scope>
</reference>
<protein>
    <submittedName>
        <fullName evidence="1">CLUMA_CG002284, isoform A</fullName>
    </submittedName>
</protein>
<name>A0A1J1HKA3_9DIPT</name>
<organism evidence="1 2">
    <name type="scientific">Clunio marinus</name>
    <dbReference type="NCBI Taxonomy" id="568069"/>
    <lineage>
        <taxon>Eukaryota</taxon>
        <taxon>Metazoa</taxon>
        <taxon>Ecdysozoa</taxon>
        <taxon>Arthropoda</taxon>
        <taxon>Hexapoda</taxon>
        <taxon>Insecta</taxon>
        <taxon>Pterygota</taxon>
        <taxon>Neoptera</taxon>
        <taxon>Endopterygota</taxon>
        <taxon>Diptera</taxon>
        <taxon>Nematocera</taxon>
        <taxon>Chironomoidea</taxon>
        <taxon>Chironomidae</taxon>
        <taxon>Clunio</taxon>
    </lineage>
</organism>
<keyword evidence="2" id="KW-1185">Reference proteome</keyword>
<accession>A0A1J1HKA3</accession>
<dbReference type="AlphaFoldDB" id="A0A1J1HKA3"/>
<gene>
    <name evidence="1" type="ORF">CLUMA_CG002284</name>
</gene>
<dbReference type="EMBL" id="CVRI01000008">
    <property type="protein sequence ID" value="CRK88488.1"/>
    <property type="molecule type" value="Genomic_DNA"/>
</dbReference>
<evidence type="ECO:0000313" key="2">
    <source>
        <dbReference type="Proteomes" id="UP000183832"/>
    </source>
</evidence>
<proteinExistence type="predicted"/>
<evidence type="ECO:0000313" key="1">
    <source>
        <dbReference type="EMBL" id="CRK88488.1"/>
    </source>
</evidence>